<evidence type="ECO:0000313" key="1">
    <source>
        <dbReference type="EMBL" id="GMH23047.1"/>
    </source>
</evidence>
<dbReference type="EMBL" id="BSYO01000025">
    <property type="protein sequence ID" value="GMH23047.1"/>
    <property type="molecule type" value="Genomic_DNA"/>
</dbReference>
<proteinExistence type="predicted"/>
<name>A0AAD3T5E0_NEPGR</name>
<accession>A0AAD3T5E0</accession>
<reference evidence="1" key="1">
    <citation type="submission" date="2023-05" db="EMBL/GenBank/DDBJ databases">
        <title>Nepenthes gracilis genome sequencing.</title>
        <authorList>
            <person name="Fukushima K."/>
        </authorList>
    </citation>
    <scope>NUCLEOTIDE SEQUENCE</scope>
    <source>
        <strain evidence="1">SING2019-196</strain>
    </source>
</reference>
<evidence type="ECO:0000313" key="2">
    <source>
        <dbReference type="Proteomes" id="UP001279734"/>
    </source>
</evidence>
<dbReference type="Proteomes" id="UP001279734">
    <property type="component" value="Unassembled WGS sequence"/>
</dbReference>
<dbReference type="PANTHER" id="PTHR11439">
    <property type="entry name" value="GAG-POL-RELATED RETROTRANSPOSON"/>
    <property type="match status" value="1"/>
</dbReference>
<organism evidence="1 2">
    <name type="scientific">Nepenthes gracilis</name>
    <name type="common">Slender pitcher plant</name>
    <dbReference type="NCBI Taxonomy" id="150966"/>
    <lineage>
        <taxon>Eukaryota</taxon>
        <taxon>Viridiplantae</taxon>
        <taxon>Streptophyta</taxon>
        <taxon>Embryophyta</taxon>
        <taxon>Tracheophyta</taxon>
        <taxon>Spermatophyta</taxon>
        <taxon>Magnoliopsida</taxon>
        <taxon>eudicotyledons</taxon>
        <taxon>Gunneridae</taxon>
        <taxon>Pentapetalae</taxon>
        <taxon>Caryophyllales</taxon>
        <taxon>Nepenthaceae</taxon>
        <taxon>Nepenthes</taxon>
    </lineage>
</organism>
<keyword evidence="2" id="KW-1185">Reference proteome</keyword>
<protein>
    <recommendedName>
        <fullName evidence="3">Retrovirus-related Pol polyprotein from transposon TNT 1-94</fullName>
    </recommendedName>
</protein>
<dbReference type="CDD" id="cd09272">
    <property type="entry name" value="RNase_HI_RT_Ty1"/>
    <property type="match status" value="1"/>
</dbReference>
<dbReference type="AlphaFoldDB" id="A0AAD3T5E0"/>
<evidence type="ECO:0008006" key="3">
    <source>
        <dbReference type="Google" id="ProtNLM"/>
    </source>
</evidence>
<sequence length="198" mass="21927">MSKIPYSSTIGSLMYTAVCTQPDIARAVGLVSRFLSNPGMEHWSAVKWIFRYLHGTSKMGLHFGGEKLQLVRYTDADMAGDVDSRKSTSGYLIKYAGGTVSWQFKLQKCVALSTTKAELQKQTREGSVNVLFQRSVRVQIAFKQPKETNQISRGSEAEREKGIEERGFIVSSKPFRPPAIAEGESSDGAMDLFFSVLA</sequence>
<comment type="caution">
    <text evidence="1">The sequence shown here is derived from an EMBL/GenBank/DDBJ whole genome shotgun (WGS) entry which is preliminary data.</text>
</comment>
<dbReference type="PANTHER" id="PTHR11439:SF467">
    <property type="entry name" value="INTEGRASE CATALYTIC DOMAIN-CONTAINING PROTEIN"/>
    <property type="match status" value="1"/>
</dbReference>
<gene>
    <name evidence="1" type="ORF">Nepgr_024890</name>
</gene>